<dbReference type="Proteomes" id="UP000283509">
    <property type="component" value="Unassembled WGS sequence"/>
</dbReference>
<comment type="caution">
    <text evidence="2">The sequence shown here is derived from an EMBL/GenBank/DDBJ whole genome shotgun (WGS) entry which is preliminary data.</text>
</comment>
<evidence type="ECO:0000256" key="1">
    <source>
        <dbReference type="SAM" id="MobiDB-lite"/>
    </source>
</evidence>
<sequence length="194" mass="20201">MSEAVAARMRLRSRRGCQPPPPSGPEAHSASPSHLTSTRRPLPPRDGVGGSGGPAACAPADPRQQGPDAQAPCRRARKHSLPPSEAIAAPLRQATSSVIRGNTILTAARPNVDVQPVLVPSAQPAARGRAAEAGAATWSSRLLEPPDARALTPLREGPRDAHRLAGRAGLPHPQVLLVCSSAHLKAHSQRLSLL</sequence>
<accession>A0A3R7PVS4</accession>
<gene>
    <name evidence="2" type="ORF">C7M84_002713</name>
</gene>
<reference evidence="2 3" key="2">
    <citation type="submission" date="2019-01" db="EMBL/GenBank/DDBJ databases">
        <title>The decoding of complex shrimp genome reveals the adaptation for benthos swimmer, frequently molting mechanism and breeding impact on genome.</title>
        <authorList>
            <person name="Sun Y."/>
            <person name="Gao Y."/>
            <person name="Yu Y."/>
        </authorList>
    </citation>
    <scope>NUCLEOTIDE SEQUENCE [LARGE SCALE GENOMIC DNA]</scope>
    <source>
        <tissue evidence="2">Muscle</tissue>
    </source>
</reference>
<feature type="region of interest" description="Disordered" evidence="1">
    <location>
        <begin position="1"/>
        <end position="89"/>
    </location>
</feature>
<organism evidence="2 3">
    <name type="scientific">Penaeus vannamei</name>
    <name type="common">Whiteleg shrimp</name>
    <name type="synonym">Litopenaeus vannamei</name>
    <dbReference type="NCBI Taxonomy" id="6689"/>
    <lineage>
        <taxon>Eukaryota</taxon>
        <taxon>Metazoa</taxon>
        <taxon>Ecdysozoa</taxon>
        <taxon>Arthropoda</taxon>
        <taxon>Crustacea</taxon>
        <taxon>Multicrustacea</taxon>
        <taxon>Malacostraca</taxon>
        <taxon>Eumalacostraca</taxon>
        <taxon>Eucarida</taxon>
        <taxon>Decapoda</taxon>
        <taxon>Dendrobranchiata</taxon>
        <taxon>Penaeoidea</taxon>
        <taxon>Penaeidae</taxon>
        <taxon>Penaeus</taxon>
    </lineage>
</organism>
<dbReference type="EMBL" id="QCYY01001361">
    <property type="protein sequence ID" value="ROT78572.1"/>
    <property type="molecule type" value="Genomic_DNA"/>
</dbReference>
<reference evidence="2 3" key="1">
    <citation type="submission" date="2018-04" db="EMBL/GenBank/DDBJ databases">
        <authorList>
            <person name="Zhang X."/>
            <person name="Yuan J."/>
            <person name="Li F."/>
            <person name="Xiang J."/>
        </authorList>
    </citation>
    <scope>NUCLEOTIDE SEQUENCE [LARGE SCALE GENOMIC DNA]</scope>
    <source>
        <tissue evidence="2">Muscle</tissue>
    </source>
</reference>
<feature type="compositionally biased region" description="Polar residues" evidence="1">
    <location>
        <begin position="30"/>
        <end position="39"/>
    </location>
</feature>
<evidence type="ECO:0000313" key="3">
    <source>
        <dbReference type="Proteomes" id="UP000283509"/>
    </source>
</evidence>
<protein>
    <submittedName>
        <fullName evidence="2">Uncharacterized protein</fullName>
    </submittedName>
</protein>
<proteinExistence type="predicted"/>
<dbReference type="AlphaFoldDB" id="A0A3R7PVS4"/>
<name>A0A3R7PVS4_PENVA</name>
<evidence type="ECO:0000313" key="2">
    <source>
        <dbReference type="EMBL" id="ROT78572.1"/>
    </source>
</evidence>
<keyword evidence="3" id="KW-1185">Reference proteome</keyword>